<evidence type="ECO:0000256" key="5">
    <source>
        <dbReference type="ARBA" id="ARBA00022475"/>
    </source>
</evidence>
<comment type="catalytic activity">
    <reaction evidence="13">
        <text>[hyaluronan](n) + UDP-N-acetyl-alpha-D-glucosamine = N-acetyl-beta-D-glucosaminyl-(1-&gt;4)-[hyaluronan](n) + UDP + H(+)</text>
        <dbReference type="Rhea" id="RHEA:20465"/>
        <dbReference type="Rhea" id="RHEA-COMP:12583"/>
        <dbReference type="Rhea" id="RHEA-COMP:12585"/>
        <dbReference type="ChEBI" id="CHEBI:15378"/>
        <dbReference type="ChEBI" id="CHEBI:57705"/>
        <dbReference type="ChEBI" id="CHEBI:58223"/>
        <dbReference type="ChEBI" id="CHEBI:132153"/>
        <dbReference type="ChEBI" id="CHEBI:132154"/>
        <dbReference type="EC" id="2.4.1.212"/>
    </reaction>
</comment>
<evidence type="ECO:0000256" key="2">
    <source>
        <dbReference type="ARBA" id="ARBA00004698"/>
    </source>
</evidence>
<evidence type="ECO:0000256" key="4">
    <source>
        <dbReference type="ARBA" id="ARBA00012207"/>
    </source>
</evidence>
<keyword evidence="7" id="KW-0808">Transferase</keyword>
<evidence type="ECO:0000256" key="12">
    <source>
        <dbReference type="ARBA" id="ARBA00043237"/>
    </source>
</evidence>
<dbReference type="InterPro" id="IPR029044">
    <property type="entry name" value="Nucleotide-diphossugar_trans"/>
</dbReference>
<evidence type="ECO:0000256" key="1">
    <source>
        <dbReference type="ARBA" id="ARBA00004236"/>
    </source>
</evidence>
<proteinExistence type="inferred from homology"/>
<gene>
    <name evidence="18" type="ORF">GCM10009802_04150</name>
</gene>
<evidence type="ECO:0000256" key="10">
    <source>
        <dbReference type="ARBA" id="ARBA00040508"/>
    </source>
</evidence>
<reference evidence="19" key="1">
    <citation type="journal article" date="2019" name="Int. J. Syst. Evol. Microbiol.">
        <title>The Global Catalogue of Microorganisms (GCM) 10K type strain sequencing project: providing services to taxonomists for standard genome sequencing and annotation.</title>
        <authorList>
            <consortium name="The Broad Institute Genomics Platform"/>
            <consortium name="The Broad Institute Genome Sequencing Center for Infectious Disease"/>
            <person name="Wu L."/>
            <person name="Ma J."/>
        </authorList>
    </citation>
    <scope>NUCLEOTIDE SEQUENCE [LARGE SCALE GENOMIC DNA]</scope>
    <source>
        <strain evidence="19">JCM 15481</strain>
    </source>
</reference>
<evidence type="ECO:0000259" key="17">
    <source>
        <dbReference type="Pfam" id="PF00535"/>
    </source>
</evidence>
<keyword evidence="6" id="KW-0328">Glycosyltransferase</keyword>
<comment type="caution">
    <text evidence="18">The sequence shown here is derived from an EMBL/GenBank/DDBJ whole genome shotgun (WGS) entry which is preliminary data.</text>
</comment>
<keyword evidence="5" id="KW-1003">Cell membrane</keyword>
<dbReference type="EC" id="2.4.1.212" evidence="4"/>
<feature type="domain" description="Glycosyltransferase 2-like" evidence="17">
    <location>
        <begin position="80"/>
        <end position="251"/>
    </location>
</feature>
<evidence type="ECO:0000256" key="11">
    <source>
        <dbReference type="ARBA" id="ARBA00042148"/>
    </source>
</evidence>
<evidence type="ECO:0000313" key="18">
    <source>
        <dbReference type="EMBL" id="GAA2108364.1"/>
    </source>
</evidence>
<dbReference type="SUPFAM" id="SSF53448">
    <property type="entry name" value="Nucleotide-diphospho-sugar transferases"/>
    <property type="match status" value="1"/>
</dbReference>
<accession>A0ABP5J0E5</accession>
<comment type="catalytic activity">
    <reaction evidence="14">
        <text>N-acetyl-beta-D-glucosaminyl-(1-&gt;4)-[hyaluronan](n) + UDP-alpha-D-glucuronate = [hyaluronan](n+1) + UDP + H(+)</text>
        <dbReference type="Rhea" id="RHEA:12528"/>
        <dbReference type="Rhea" id="RHEA-COMP:12585"/>
        <dbReference type="Rhea" id="RHEA-COMP:12587"/>
        <dbReference type="ChEBI" id="CHEBI:15378"/>
        <dbReference type="ChEBI" id="CHEBI:58052"/>
        <dbReference type="ChEBI" id="CHEBI:58223"/>
        <dbReference type="ChEBI" id="CHEBI:132153"/>
        <dbReference type="ChEBI" id="CHEBI:132154"/>
        <dbReference type="EC" id="2.4.1.212"/>
    </reaction>
</comment>
<protein>
    <recommendedName>
        <fullName evidence="10">Hyaluronan synthase</fullName>
        <ecNumber evidence="4">2.4.1.212</ecNumber>
    </recommendedName>
    <alternativeName>
        <fullName evidence="12">Hyaluronate synthase</fullName>
    </alternativeName>
    <alternativeName>
        <fullName evidence="11">Hyaluronic acid synthase</fullName>
    </alternativeName>
</protein>
<dbReference type="Gene3D" id="3.90.550.10">
    <property type="entry name" value="Spore Coat Polysaccharide Biosynthesis Protein SpsA, Chain A"/>
    <property type="match status" value="1"/>
</dbReference>
<dbReference type="Pfam" id="PF00535">
    <property type="entry name" value="Glycos_transf_2"/>
    <property type="match status" value="1"/>
</dbReference>
<evidence type="ECO:0000256" key="3">
    <source>
        <dbReference type="ARBA" id="ARBA00006782"/>
    </source>
</evidence>
<dbReference type="EMBL" id="BAAAPF010000003">
    <property type="protein sequence ID" value="GAA2108364.1"/>
    <property type="molecule type" value="Genomic_DNA"/>
</dbReference>
<feature type="chain" id="PRO_5045517813" description="Hyaluronan synthase" evidence="16">
    <location>
        <begin position="22"/>
        <end position="482"/>
    </location>
</feature>
<keyword evidence="15" id="KW-0812">Transmembrane</keyword>
<dbReference type="PANTHER" id="PTHR22913:SF12">
    <property type="entry name" value="MANNURONAN SYNTHASE"/>
    <property type="match status" value="1"/>
</dbReference>
<evidence type="ECO:0000256" key="14">
    <source>
        <dbReference type="ARBA" id="ARBA00048168"/>
    </source>
</evidence>
<evidence type="ECO:0000256" key="9">
    <source>
        <dbReference type="ARBA" id="ARBA00037408"/>
    </source>
</evidence>
<evidence type="ECO:0000256" key="13">
    <source>
        <dbReference type="ARBA" id="ARBA00047709"/>
    </source>
</evidence>
<comment type="pathway">
    <text evidence="2">Glycan biosynthesis; hyaluronan biosynthesis.</text>
</comment>
<keyword evidence="16" id="KW-0732">Signal</keyword>
<feature type="transmembrane region" description="Helical" evidence="15">
    <location>
        <begin position="397"/>
        <end position="414"/>
    </location>
</feature>
<feature type="signal peptide" evidence="16">
    <location>
        <begin position="1"/>
        <end position="21"/>
    </location>
</feature>
<dbReference type="RefSeq" id="WP_344287240.1">
    <property type="nucleotide sequence ID" value="NZ_BAAAPF010000003.1"/>
</dbReference>
<evidence type="ECO:0000256" key="6">
    <source>
        <dbReference type="ARBA" id="ARBA00022676"/>
    </source>
</evidence>
<comment type="subcellular location">
    <subcellularLocation>
        <location evidence="1">Cell membrane</location>
    </subcellularLocation>
</comment>
<evidence type="ECO:0000313" key="19">
    <source>
        <dbReference type="Proteomes" id="UP001500443"/>
    </source>
</evidence>
<organism evidence="18 19">
    <name type="scientific">Streptomyces synnematoformans</name>
    <dbReference type="NCBI Taxonomy" id="415721"/>
    <lineage>
        <taxon>Bacteria</taxon>
        <taxon>Bacillati</taxon>
        <taxon>Actinomycetota</taxon>
        <taxon>Actinomycetes</taxon>
        <taxon>Kitasatosporales</taxon>
        <taxon>Streptomycetaceae</taxon>
        <taxon>Streptomyces</taxon>
    </lineage>
</organism>
<evidence type="ECO:0000256" key="8">
    <source>
        <dbReference type="ARBA" id="ARBA00023136"/>
    </source>
</evidence>
<keyword evidence="15" id="KW-1133">Transmembrane helix</keyword>
<feature type="transmembrane region" description="Helical" evidence="15">
    <location>
        <begin position="330"/>
        <end position="354"/>
    </location>
</feature>
<evidence type="ECO:0000256" key="16">
    <source>
        <dbReference type="SAM" id="SignalP"/>
    </source>
</evidence>
<feature type="transmembrane region" description="Helical" evidence="15">
    <location>
        <begin position="37"/>
        <end position="59"/>
    </location>
</feature>
<dbReference type="Proteomes" id="UP001500443">
    <property type="component" value="Unassembled WGS sequence"/>
</dbReference>
<sequence length="482" mass="52952">MHRGGVLLAAAFTLAALTGWAAHHAVTAASWADGEPVRLAAVWSCTFGLLAMQTLLYHFERPRRLTDRTRRQLDALHVAVIIPAYNEDDGYLRLGLESLLRQTRLPDSVHLVDDGSTTGDYAAVRAWWEPAARAAGIATTWQRTPNGGKRHAQATAVRAADRADVFVTVDSDSCLAPDAIEQLLAPMARPDVQSVAGVVIATNVNANLLTRITDLWFVTSQLTDRSAQSALGAVLVNSGPLAAYRAAVVRDNLDSYLNEQFMGRHVMFSDDSLLTLYAQLRGKTVQQPSAIVFSAMPERFGHLTRMYLRWMRGSTIRAVWRFRYLHLTRVAFWAHLLRWMQLALASTVIGWLLIADPLMNGRTPPAAMLAVPVLIAWTQGLRYLALVRSDVSAISRTATWLLMPLAAGLAWIVLRPLRWYGMATCARTGWGTRQGGAEVSLDGGSPPDTQVLPARAPDDTVPLVKLRDPDTETTLQVALPVR</sequence>
<comment type="similarity">
    <text evidence="3">Belongs to the NodC/HAS family.</text>
</comment>
<name>A0ABP5J0E5_9ACTN</name>
<keyword evidence="19" id="KW-1185">Reference proteome</keyword>
<evidence type="ECO:0000256" key="15">
    <source>
        <dbReference type="SAM" id="Phobius"/>
    </source>
</evidence>
<dbReference type="PANTHER" id="PTHR22913">
    <property type="entry name" value="HYALURONAN SYNTHASE"/>
    <property type="match status" value="1"/>
</dbReference>
<feature type="transmembrane region" description="Helical" evidence="15">
    <location>
        <begin position="366"/>
        <end position="385"/>
    </location>
</feature>
<keyword evidence="8 15" id="KW-0472">Membrane</keyword>
<dbReference type="InterPro" id="IPR001173">
    <property type="entry name" value="Glyco_trans_2-like"/>
</dbReference>
<evidence type="ECO:0000256" key="7">
    <source>
        <dbReference type="ARBA" id="ARBA00022679"/>
    </source>
</evidence>
<comment type="function">
    <text evidence="9">Glycosaminoglycan synthesis. The hyaluronic acid capsule is involved in the pathogenicity of group A Streptococci; it may be the major virulence determinant.</text>
</comment>
<dbReference type="CDD" id="cd06423">
    <property type="entry name" value="CESA_like"/>
    <property type="match status" value="1"/>
</dbReference>